<dbReference type="Pfam" id="PF23584">
    <property type="entry name" value="DUF7136"/>
    <property type="match status" value="1"/>
</dbReference>
<feature type="signal peptide" evidence="1">
    <location>
        <begin position="1"/>
        <end position="19"/>
    </location>
</feature>
<dbReference type="InParanoid" id="Q5AXL1"/>
<dbReference type="EMBL" id="BN001301">
    <property type="protein sequence ID" value="CBF71854.1"/>
    <property type="molecule type" value="Genomic_DNA"/>
</dbReference>
<evidence type="ECO:0000259" key="2">
    <source>
        <dbReference type="Pfam" id="PF23584"/>
    </source>
</evidence>
<evidence type="ECO:0000313" key="4">
    <source>
        <dbReference type="Proteomes" id="UP000000560"/>
    </source>
</evidence>
<dbReference type="RefSeq" id="XP_664573.1">
    <property type="nucleotide sequence ID" value="XM_659481.1"/>
</dbReference>
<gene>
    <name evidence="3" type="ORF">ANIA_06969</name>
</gene>
<proteinExistence type="predicted"/>
<dbReference type="OrthoDB" id="4490227at2759"/>
<dbReference type="AlphaFoldDB" id="Q5AXL1"/>
<dbReference type="HOGENOM" id="CLU_058866_1_0_1"/>
<name>Q5AXL1_EMENI</name>
<feature type="chain" id="PRO_5010223169" description="DUF7136 domain-containing protein" evidence="1">
    <location>
        <begin position="20"/>
        <end position="290"/>
    </location>
</feature>
<accession>Q5AXL1</accession>
<dbReference type="KEGG" id="ani:ANIA_06969"/>
<protein>
    <recommendedName>
        <fullName evidence="2">DUF7136 domain-containing protein</fullName>
    </recommendedName>
</protein>
<reference evidence="4" key="1">
    <citation type="journal article" date="2005" name="Nature">
        <title>Sequencing of Aspergillus nidulans and comparative analysis with A. fumigatus and A. oryzae.</title>
        <authorList>
            <person name="Galagan J.E."/>
            <person name="Calvo S.E."/>
            <person name="Cuomo C."/>
            <person name="Ma L.J."/>
            <person name="Wortman J.R."/>
            <person name="Batzoglou S."/>
            <person name="Lee S.I."/>
            <person name="Basturkmen M."/>
            <person name="Spevak C.C."/>
            <person name="Clutterbuck J."/>
            <person name="Kapitonov V."/>
            <person name="Jurka J."/>
            <person name="Scazzocchio C."/>
            <person name="Farman M."/>
            <person name="Butler J."/>
            <person name="Purcell S."/>
            <person name="Harris S."/>
            <person name="Braus G.H."/>
            <person name="Draht O."/>
            <person name="Busch S."/>
            <person name="D'Enfert C."/>
            <person name="Bouchier C."/>
            <person name="Goldman G.H."/>
            <person name="Bell-Pedersen D."/>
            <person name="Griffiths-Jones S."/>
            <person name="Doonan J.H."/>
            <person name="Yu J."/>
            <person name="Vienken K."/>
            <person name="Pain A."/>
            <person name="Freitag M."/>
            <person name="Selker E.U."/>
            <person name="Archer D.B."/>
            <person name="Penalva M.A."/>
            <person name="Oakley B.R."/>
            <person name="Momany M."/>
            <person name="Tanaka T."/>
            <person name="Kumagai T."/>
            <person name="Asai K."/>
            <person name="Machida M."/>
            <person name="Nierman W.C."/>
            <person name="Denning D.W."/>
            <person name="Caddick M."/>
            <person name="Hynes M."/>
            <person name="Paoletti M."/>
            <person name="Fischer R."/>
            <person name="Miller B."/>
            <person name="Dyer P."/>
            <person name="Sachs M.S."/>
            <person name="Osmani S.A."/>
            <person name="Birren B.W."/>
        </authorList>
    </citation>
    <scope>NUCLEOTIDE SEQUENCE [LARGE SCALE GENOMIC DNA]</scope>
    <source>
        <strain evidence="4">FGSC A4 / ATCC 38163 / CBS 112.46 / NRRL 194 / M139</strain>
    </source>
</reference>
<evidence type="ECO:0000313" key="3">
    <source>
        <dbReference type="EMBL" id="CBF71854.1"/>
    </source>
</evidence>
<dbReference type="InterPro" id="IPR055560">
    <property type="entry name" value="DUF7136"/>
</dbReference>
<dbReference type="VEuPathDB" id="FungiDB:AN6969"/>
<dbReference type="GeneID" id="2870443"/>
<feature type="domain" description="DUF7136" evidence="2">
    <location>
        <begin position="27"/>
        <end position="257"/>
    </location>
</feature>
<dbReference type="Proteomes" id="UP000000560">
    <property type="component" value="Chromosome I"/>
</dbReference>
<dbReference type="eggNOG" id="ENOG502SP4D">
    <property type="taxonomic scope" value="Eukaryota"/>
</dbReference>
<dbReference type="OMA" id="CNGLNPP"/>
<organism evidence="3 4">
    <name type="scientific">Emericella nidulans (strain FGSC A4 / ATCC 38163 / CBS 112.46 / NRRL 194 / M139)</name>
    <name type="common">Aspergillus nidulans</name>
    <dbReference type="NCBI Taxonomy" id="227321"/>
    <lineage>
        <taxon>Eukaryota</taxon>
        <taxon>Fungi</taxon>
        <taxon>Dikarya</taxon>
        <taxon>Ascomycota</taxon>
        <taxon>Pezizomycotina</taxon>
        <taxon>Eurotiomycetes</taxon>
        <taxon>Eurotiomycetidae</taxon>
        <taxon>Eurotiales</taxon>
        <taxon>Aspergillaceae</taxon>
        <taxon>Aspergillus</taxon>
        <taxon>Aspergillus subgen. Nidulantes</taxon>
    </lineage>
</organism>
<reference evidence="4" key="2">
    <citation type="journal article" date="2009" name="Fungal Genet. Biol.">
        <title>The 2008 update of the Aspergillus nidulans genome annotation: a community effort.</title>
        <authorList>
            <person name="Wortman J.R."/>
            <person name="Gilsenan J.M."/>
            <person name="Joardar V."/>
            <person name="Deegan J."/>
            <person name="Clutterbuck J."/>
            <person name="Andersen M.R."/>
            <person name="Archer D."/>
            <person name="Bencina M."/>
            <person name="Braus G."/>
            <person name="Coutinho P."/>
            <person name="von Dohren H."/>
            <person name="Doonan J."/>
            <person name="Driessen A.J."/>
            <person name="Durek P."/>
            <person name="Espeso E."/>
            <person name="Fekete E."/>
            <person name="Flipphi M."/>
            <person name="Estrada C.G."/>
            <person name="Geysens S."/>
            <person name="Goldman G."/>
            <person name="de Groot P.W."/>
            <person name="Hansen K."/>
            <person name="Harris S.D."/>
            <person name="Heinekamp T."/>
            <person name="Helmstaedt K."/>
            <person name="Henrissat B."/>
            <person name="Hofmann G."/>
            <person name="Homan T."/>
            <person name="Horio T."/>
            <person name="Horiuchi H."/>
            <person name="James S."/>
            <person name="Jones M."/>
            <person name="Karaffa L."/>
            <person name="Karanyi Z."/>
            <person name="Kato M."/>
            <person name="Keller N."/>
            <person name="Kelly D.E."/>
            <person name="Kiel J.A."/>
            <person name="Kim J.M."/>
            <person name="van der Klei I.J."/>
            <person name="Klis F.M."/>
            <person name="Kovalchuk A."/>
            <person name="Krasevec N."/>
            <person name="Kubicek C.P."/>
            <person name="Liu B."/>
            <person name="Maccabe A."/>
            <person name="Meyer V."/>
            <person name="Mirabito P."/>
            <person name="Miskei M."/>
            <person name="Mos M."/>
            <person name="Mullins J."/>
            <person name="Nelson D.R."/>
            <person name="Nielsen J."/>
            <person name="Oakley B.R."/>
            <person name="Osmani S.A."/>
            <person name="Pakula T."/>
            <person name="Paszewski A."/>
            <person name="Paulsen I."/>
            <person name="Pilsyk S."/>
            <person name="Pocsi I."/>
            <person name="Punt P.J."/>
            <person name="Ram A.F."/>
            <person name="Ren Q."/>
            <person name="Robellet X."/>
            <person name="Robson G."/>
            <person name="Seiboth B."/>
            <person name="van Solingen P."/>
            <person name="Specht T."/>
            <person name="Sun J."/>
            <person name="Taheri-Talesh N."/>
            <person name="Takeshita N."/>
            <person name="Ussery D."/>
            <person name="vanKuyk P.A."/>
            <person name="Visser H."/>
            <person name="van de Vondervoort P.J."/>
            <person name="de Vries R.P."/>
            <person name="Walton J."/>
            <person name="Xiang X."/>
            <person name="Xiong Y."/>
            <person name="Zeng A.P."/>
            <person name="Brandt B.W."/>
            <person name="Cornell M.J."/>
            <person name="van den Hondel C.A."/>
            <person name="Visser J."/>
            <person name="Oliver S.G."/>
            <person name="Turner G."/>
        </authorList>
    </citation>
    <scope>GENOME REANNOTATION</scope>
    <source>
        <strain evidence="4">FGSC A4 / ATCC 38163 / CBS 112.46 / NRRL 194 / M139</strain>
    </source>
</reference>
<sequence length="290" mass="32220">MRYQGTWLLTIGTLGATLATSSSSSTEKNILEVDLVFPQNKTYKPTEWFPIVFGFQNPQRAQYLNIDLTYSFHPHETNTQNDTITLFHDLRWENWSSHDPYFAHNFLDNFNSPGRWNLAWTVAWQSCDEEGFENRLMTSDMLTNQTDFSIWFTIAAKDAENEGIDADLVSATSGETSCPDLGFETAIAINVTEKTMSVPDFVDWSAADWTNHTCSVVAPTLVIPDPCRVKLDQTVVESIQASLTARRCQGLNPPDDCPEKEDNESAGVALPGSGLLMLALSGALGLFASM</sequence>
<keyword evidence="4" id="KW-1185">Reference proteome</keyword>
<evidence type="ECO:0000256" key="1">
    <source>
        <dbReference type="SAM" id="SignalP"/>
    </source>
</evidence>
<accession>C8V3F6</accession>
<keyword evidence="1" id="KW-0732">Signal</keyword>